<dbReference type="SUPFAM" id="SSF52540">
    <property type="entry name" value="P-loop containing nucleoside triphosphate hydrolases"/>
    <property type="match status" value="1"/>
</dbReference>
<dbReference type="CDD" id="cd05540">
    <property type="entry name" value="UreG"/>
    <property type="match status" value="1"/>
</dbReference>
<comment type="subcellular location">
    <subcellularLocation>
        <location evidence="6">Cytoplasm</location>
    </subcellularLocation>
</comment>
<dbReference type="Proteomes" id="UP001524499">
    <property type="component" value="Unassembled WGS sequence"/>
</dbReference>
<comment type="function">
    <text evidence="6">Facilitates the functional incorporation of the urease nickel metallocenter. This process requires GTP hydrolysis, probably effectuated by UreG.</text>
</comment>
<name>A0ABT1TF96_9GAMM</name>
<sequence length="204" mass="22043">MNNKQVLRVGIGGPVGSGKTALVDALCKKMRDQFQIGVVTNDIYTREDQQFLIRSQALPEQRILGVETGGCPHTAIREDASMNLAAVDELCERWPELDFVMVESGGDNLSATFSPELADLTIYVIDVSAGDKIPRKGGPGITRSDLLVINKIDLAPHVGASLEVMNRDAKKMRGARPFVFSNIKTGQGVNEIASFIVNQGMLGS</sequence>
<dbReference type="Pfam" id="PF02492">
    <property type="entry name" value="cobW"/>
    <property type="match status" value="1"/>
</dbReference>
<evidence type="ECO:0000313" key="9">
    <source>
        <dbReference type="Proteomes" id="UP001524499"/>
    </source>
</evidence>
<dbReference type="InterPro" id="IPR027417">
    <property type="entry name" value="P-loop_NTPase"/>
</dbReference>
<keyword evidence="5 6" id="KW-0143">Chaperone</keyword>
<organism evidence="8 9">
    <name type="scientific">Methylomonas subterranea</name>
    <dbReference type="NCBI Taxonomy" id="2952225"/>
    <lineage>
        <taxon>Bacteria</taxon>
        <taxon>Pseudomonadati</taxon>
        <taxon>Pseudomonadota</taxon>
        <taxon>Gammaproteobacteria</taxon>
        <taxon>Methylococcales</taxon>
        <taxon>Methylococcaceae</taxon>
        <taxon>Methylomonas</taxon>
    </lineage>
</organism>
<evidence type="ECO:0000313" key="8">
    <source>
        <dbReference type="EMBL" id="MCQ8103938.1"/>
    </source>
</evidence>
<keyword evidence="3 6" id="KW-0996">Nickel insertion</keyword>
<dbReference type="PANTHER" id="PTHR31715:SF0">
    <property type="entry name" value="UREASE ACCESSORY PROTEIN G"/>
    <property type="match status" value="1"/>
</dbReference>
<dbReference type="InterPro" id="IPR004400">
    <property type="entry name" value="UreG"/>
</dbReference>
<feature type="binding site" evidence="6">
    <location>
        <begin position="13"/>
        <end position="20"/>
    </location>
    <ligand>
        <name>GTP</name>
        <dbReference type="ChEBI" id="CHEBI:37565"/>
    </ligand>
</feature>
<dbReference type="Gene3D" id="3.40.50.300">
    <property type="entry name" value="P-loop containing nucleotide triphosphate hydrolases"/>
    <property type="match status" value="1"/>
</dbReference>
<dbReference type="NCBIfam" id="TIGR00101">
    <property type="entry name" value="ureG"/>
    <property type="match status" value="1"/>
</dbReference>
<reference evidence="8 9" key="1">
    <citation type="submission" date="2022-07" db="EMBL/GenBank/DDBJ databases">
        <title>Methylomonas rivi sp. nov., Methylomonas rosea sp. nov., Methylomonas aureus sp. nov. and Methylomonas subterranea sp. nov., four novel methanotrophs isolated from a freshwater creek and the deep terrestrial subsurface.</title>
        <authorList>
            <person name="Abin C."/>
            <person name="Sankaranarayanan K."/>
            <person name="Garner C."/>
            <person name="Sindelar R."/>
            <person name="Kotary K."/>
            <person name="Garner R."/>
            <person name="Barclay S."/>
            <person name="Lawson P."/>
            <person name="Krumholz L."/>
        </authorList>
    </citation>
    <scope>NUCLEOTIDE SEQUENCE [LARGE SCALE GENOMIC DNA]</scope>
    <source>
        <strain evidence="8 9">SURF-2</strain>
    </source>
</reference>
<dbReference type="InterPro" id="IPR003495">
    <property type="entry name" value="CobW/HypB/UreG_nucleotide-bd"/>
</dbReference>
<keyword evidence="9" id="KW-1185">Reference proteome</keyword>
<comment type="subunit">
    <text evidence="6">Homodimer. UreD, UreF and UreG form a complex that acts as a GTP-hydrolysis-dependent molecular chaperone, activating the urease apoprotein by helping to assemble the nickel containing metallocenter of UreC. The UreE protein probably delivers the nickel.</text>
</comment>
<protein>
    <recommendedName>
        <fullName evidence="6">Urease accessory protein UreG</fullName>
    </recommendedName>
</protein>
<evidence type="ECO:0000256" key="2">
    <source>
        <dbReference type="ARBA" id="ARBA00022741"/>
    </source>
</evidence>
<feature type="domain" description="CobW/HypB/UreG nucleotide-binding" evidence="7">
    <location>
        <begin position="9"/>
        <end position="179"/>
    </location>
</feature>
<accession>A0ABT1TF96</accession>
<gene>
    <name evidence="6 8" type="primary">ureG</name>
    <name evidence="8" type="ORF">NP590_07470</name>
</gene>
<proteinExistence type="inferred from homology"/>
<dbReference type="RefSeq" id="WP_256601687.1">
    <property type="nucleotide sequence ID" value="NZ_JANIBJ010000011.1"/>
</dbReference>
<comment type="caution">
    <text evidence="8">The sequence shown here is derived from an EMBL/GenBank/DDBJ whole genome shotgun (WGS) entry which is preliminary data.</text>
</comment>
<dbReference type="PANTHER" id="PTHR31715">
    <property type="entry name" value="UREASE ACCESSORY PROTEIN G"/>
    <property type="match status" value="1"/>
</dbReference>
<keyword evidence="6" id="KW-0963">Cytoplasm</keyword>
<dbReference type="EMBL" id="JANIBJ010000011">
    <property type="protein sequence ID" value="MCQ8103938.1"/>
    <property type="molecule type" value="Genomic_DNA"/>
</dbReference>
<dbReference type="HAMAP" id="MF_01389">
    <property type="entry name" value="UreG"/>
    <property type="match status" value="1"/>
</dbReference>
<evidence type="ECO:0000256" key="1">
    <source>
        <dbReference type="ARBA" id="ARBA00005732"/>
    </source>
</evidence>
<evidence type="ECO:0000256" key="3">
    <source>
        <dbReference type="ARBA" id="ARBA00022988"/>
    </source>
</evidence>
<dbReference type="PIRSF" id="PIRSF005624">
    <property type="entry name" value="Ni-bind_GTPase"/>
    <property type="match status" value="1"/>
</dbReference>
<keyword evidence="4 6" id="KW-0342">GTP-binding</keyword>
<evidence type="ECO:0000256" key="6">
    <source>
        <dbReference type="HAMAP-Rule" id="MF_01389"/>
    </source>
</evidence>
<keyword evidence="2 6" id="KW-0547">Nucleotide-binding</keyword>
<evidence type="ECO:0000256" key="4">
    <source>
        <dbReference type="ARBA" id="ARBA00023134"/>
    </source>
</evidence>
<evidence type="ECO:0000256" key="5">
    <source>
        <dbReference type="ARBA" id="ARBA00023186"/>
    </source>
</evidence>
<comment type="similarity">
    <text evidence="1 6">Belongs to the SIMIBI class G3E GTPase family. UreG subfamily.</text>
</comment>
<evidence type="ECO:0000259" key="7">
    <source>
        <dbReference type="Pfam" id="PF02492"/>
    </source>
</evidence>